<reference evidence="1 2" key="1">
    <citation type="journal article" date="2022" name="DNA Res.">
        <title>Chromosomal-level genome assembly of the orchid tree Bauhinia variegata (Leguminosae; Cercidoideae) supports the allotetraploid origin hypothesis of Bauhinia.</title>
        <authorList>
            <person name="Zhong Y."/>
            <person name="Chen Y."/>
            <person name="Zheng D."/>
            <person name="Pang J."/>
            <person name="Liu Y."/>
            <person name="Luo S."/>
            <person name="Meng S."/>
            <person name="Qian L."/>
            <person name="Wei D."/>
            <person name="Dai S."/>
            <person name="Zhou R."/>
        </authorList>
    </citation>
    <scope>NUCLEOTIDE SEQUENCE [LARGE SCALE GENOMIC DNA]</scope>
    <source>
        <strain evidence="1">BV-YZ2020</strain>
    </source>
</reference>
<comment type="caution">
    <text evidence="1">The sequence shown here is derived from an EMBL/GenBank/DDBJ whole genome shotgun (WGS) entry which is preliminary data.</text>
</comment>
<gene>
    <name evidence="1" type="ORF">L6164_015288</name>
</gene>
<dbReference type="EMBL" id="CM039431">
    <property type="protein sequence ID" value="KAI4336808.1"/>
    <property type="molecule type" value="Genomic_DNA"/>
</dbReference>
<evidence type="ECO:0000313" key="1">
    <source>
        <dbReference type="EMBL" id="KAI4336808.1"/>
    </source>
</evidence>
<keyword evidence="2" id="KW-1185">Reference proteome</keyword>
<name>A0ACB9NJV9_BAUVA</name>
<organism evidence="1 2">
    <name type="scientific">Bauhinia variegata</name>
    <name type="common">Purple orchid tree</name>
    <name type="synonym">Phanera variegata</name>
    <dbReference type="NCBI Taxonomy" id="167791"/>
    <lineage>
        <taxon>Eukaryota</taxon>
        <taxon>Viridiplantae</taxon>
        <taxon>Streptophyta</taxon>
        <taxon>Embryophyta</taxon>
        <taxon>Tracheophyta</taxon>
        <taxon>Spermatophyta</taxon>
        <taxon>Magnoliopsida</taxon>
        <taxon>eudicotyledons</taxon>
        <taxon>Gunneridae</taxon>
        <taxon>Pentapetalae</taxon>
        <taxon>rosids</taxon>
        <taxon>fabids</taxon>
        <taxon>Fabales</taxon>
        <taxon>Fabaceae</taxon>
        <taxon>Cercidoideae</taxon>
        <taxon>Cercideae</taxon>
        <taxon>Bauhiniinae</taxon>
        <taxon>Bauhinia</taxon>
    </lineage>
</organism>
<proteinExistence type="predicted"/>
<evidence type="ECO:0000313" key="2">
    <source>
        <dbReference type="Proteomes" id="UP000828941"/>
    </source>
</evidence>
<accession>A0ACB9NJV9</accession>
<sequence>MGKSTSCFKLITCGGDVADKDDYEASQIKDSNDRRGWSFRKRSARHRVLSNTVITETPSFANKENSECASVIFQPPENSNFVEKICTRQCSYDKPDKPLSSSLAESQIYEQVVITESEAKKDVNPPESVVIIVQSSIRGFLAHRDLVKLKNVVKLQAAVRGHLVRRHAVGTLRCVKAIVKMQLLVRARQAQKLHPEKHLKQKQSKIDGLKALGNGNHMTKSNETFTSIEKLLSNRFARQLLESTPTNKSIHVKCDPSKADSAWKWLERWMSISSTDTGESKKGSSMTEQLDDFKDSSSVSQVESILQSEDFSKSVNPNLM</sequence>
<protein>
    <submittedName>
        <fullName evidence="1">Uncharacterized protein</fullName>
    </submittedName>
</protein>
<dbReference type="Proteomes" id="UP000828941">
    <property type="component" value="Chromosome 6"/>
</dbReference>